<keyword evidence="4 6" id="KW-1133">Transmembrane helix</keyword>
<dbReference type="GO" id="GO:0035435">
    <property type="term" value="P:phosphate ion transmembrane transport"/>
    <property type="evidence" value="ECO:0007669"/>
    <property type="project" value="TreeGrafter"/>
</dbReference>
<feature type="transmembrane region" description="Helical" evidence="6">
    <location>
        <begin position="134"/>
        <end position="159"/>
    </location>
</feature>
<accession>A0A6I6DIP8</accession>
<evidence type="ECO:0000256" key="5">
    <source>
        <dbReference type="ARBA" id="ARBA00023136"/>
    </source>
</evidence>
<reference evidence="8" key="1">
    <citation type="journal article" date="2019" name="Microbiology">
        <title>Complete Genome Sequence of an Uncultured Bacterium of the Candidate Phylum Bipolaricaulota.</title>
        <authorList>
            <person name="Kadnikov V.V."/>
            <person name="Mardanov A.V."/>
            <person name="Beletsky A.V."/>
            <person name="Frank Y.A."/>
            <person name="Karnachuk O.V."/>
            <person name="Ravin N.V."/>
        </authorList>
    </citation>
    <scope>NUCLEOTIDE SEQUENCE [LARGE SCALE GENOMIC DNA]</scope>
</reference>
<evidence type="ECO:0000256" key="3">
    <source>
        <dbReference type="ARBA" id="ARBA00022692"/>
    </source>
</evidence>
<evidence type="ECO:0000313" key="7">
    <source>
        <dbReference type="EMBL" id="QGU00054.1"/>
    </source>
</evidence>
<sequence>MFSITLVLIPIILALIFDFTNGFQDTANAVATSVATQALSPRMAVILAAVFNFLGALSGTAVAITIGTSLVSPDLVTPIVIIAALSAAIFWNTFTWYLGIPSSASHALIGGIVGGVIAGYGVTQVKWLGFVKIFAGLIISPVVGFLVGGIFMAVFFWLFKNHSPLKTNNKFRKLQVLSACMVAFAHGSNDAQKSMGIITMVLFGAGIITVFEVPLWVKVACASAMALGTAQGGWRIIKTVGSKIFKIEPINGFASDFTSSIVIYSATLLGAPVSTTHIVSSSIVGAGTVKRAKGVRWQVAIQIIAAWVITIPSSAFVAIAMFEIISKLF</sequence>
<evidence type="ECO:0000256" key="6">
    <source>
        <dbReference type="SAM" id="Phobius"/>
    </source>
</evidence>
<name>A0A6I6DIP8_9FIRM</name>
<dbReference type="GO" id="GO:0005315">
    <property type="term" value="F:phosphate transmembrane transporter activity"/>
    <property type="evidence" value="ECO:0007669"/>
    <property type="project" value="InterPro"/>
</dbReference>
<feature type="transmembrane region" description="Helical" evidence="6">
    <location>
        <begin position="45"/>
        <end position="67"/>
    </location>
</feature>
<feature type="transmembrane region" description="Helical" evidence="6">
    <location>
        <begin position="79"/>
        <end position="98"/>
    </location>
</feature>
<dbReference type="RefSeq" id="WP_156203882.1">
    <property type="nucleotide sequence ID" value="NZ_CP046457.1"/>
</dbReference>
<keyword evidence="3 6" id="KW-0812">Transmembrane</keyword>
<dbReference type="PANTHER" id="PTHR11101">
    <property type="entry name" value="PHOSPHATE TRANSPORTER"/>
    <property type="match status" value="1"/>
</dbReference>
<dbReference type="PANTHER" id="PTHR11101:SF80">
    <property type="entry name" value="PHOSPHATE TRANSPORTER"/>
    <property type="match status" value="1"/>
</dbReference>
<dbReference type="Pfam" id="PF01384">
    <property type="entry name" value="PHO4"/>
    <property type="match status" value="1"/>
</dbReference>
<feature type="transmembrane region" description="Helical" evidence="6">
    <location>
        <begin position="197"/>
        <end position="217"/>
    </location>
</feature>
<evidence type="ECO:0000256" key="1">
    <source>
        <dbReference type="ARBA" id="ARBA00004141"/>
    </source>
</evidence>
<keyword evidence="2" id="KW-0813">Transport</keyword>
<keyword evidence="5 6" id="KW-0472">Membrane</keyword>
<dbReference type="EMBL" id="CP046457">
    <property type="protein sequence ID" value="QGU00054.1"/>
    <property type="molecule type" value="Genomic_DNA"/>
</dbReference>
<feature type="transmembrane region" description="Helical" evidence="6">
    <location>
        <begin position="299"/>
        <end position="322"/>
    </location>
</feature>
<dbReference type="GO" id="GO:0016020">
    <property type="term" value="C:membrane"/>
    <property type="evidence" value="ECO:0007669"/>
    <property type="project" value="UniProtKB-SubCell"/>
</dbReference>
<dbReference type="InterPro" id="IPR001204">
    <property type="entry name" value="Phos_transporter"/>
</dbReference>
<organism evidence="7 8">
    <name type="scientific">Candidatus Syntrophocurvum alkaliphilum</name>
    <dbReference type="NCBI Taxonomy" id="2293317"/>
    <lineage>
        <taxon>Bacteria</taxon>
        <taxon>Bacillati</taxon>
        <taxon>Bacillota</taxon>
        <taxon>Clostridia</taxon>
        <taxon>Eubacteriales</taxon>
        <taxon>Syntrophomonadaceae</taxon>
        <taxon>Candidatus Syntrophocurvum</taxon>
    </lineage>
</organism>
<proteinExistence type="predicted"/>
<dbReference type="KEGG" id="salq:SYNTR_1460"/>
<protein>
    <submittedName>
        <fullName evidence="7">Putative low-affinity inorganic phosphate transporter</fullName>
    </submittedName>
</protein>
<feature type="transmembrane region" description="Helical" evidence="6">
    <location>
        <begin position="104"/>
        <end position="122"/>
    </location>
</feature>
<evidence type="ECO:0000313" key="8">
    <source>
        <dbReference type="Proteomes" id="UP000426444"/>
    </source>
</evidence>
<keyword evidence="8" id="KW-1185">Reference proteome</keyword>
<dbReference type="Proteomes" id="UP000426444">
    <property type="component" value="Chromosome"/>
</dbReference>
<evidence type="ECO:0000256" key="2">
    <source>
        <dbReference type="ARBA" id="ARBA00022448"/>
    </source>
</evidence>
<dbReference type="AlphaFoldDB" id="A0A6I6DIP8"/>
<comment type="subcellular location">
    <subcellularLocation>
        <location evidence="1">Membrane</location>
        <topology evidence="1">Multi-pass membrane protein</topology>
    </subcellularLocation>
</comment>
<dbReference type="OrthoDB" id="9779554at2"/>
<evidence type="ECO:0000256" key="4">
    <source>
        <dbReference type="ARBA" id="ARBA00022989"/>
    </source>
</evidence>
<gene>
    <name evidence="7" type="ORF">SYNTR_1460</name>
</gene>